<dbReference type="Pfam" id="PF14501">
    <property type="entry name" value="HATPase_c_5"/>
    <property type="match status" value="1"/>
</dbReference>
<evidence type="ECO:0000256" key="1">
    <source>
        <dbReference type="SAM" id="Coils"/>
    </source>
</evidence>
<feature type="transmembrane region" description="Helical" evidence="2">
    <location>
        <begin position="98"/>
        <end position="121"/>
    </location>
</feature>
<feature type="transmembrane region" description="Helical" evidence="2">
    <location>
        <begin position="197"/>
        <end position="219"/>
    </location>
</feature>
<dbReference type="EMBL" id="JAOTGU010000008">
    <property type="protein sequence ID" value="MDB6262255.1"/>
    <property type="molecule type" value="Genomic_DNA"/>
</dbReference>
<sequence>MEKTWKEIKMSNLMFEIILQTIFIIISVTFDILIFDRISLSARNKKDKTFLSLFTGFIILISIVSSIFFNSFYLITTICEIVGLYIYFGIVRKKNKKLVLGSAIIFSLVDLIFMVSERLINSLFLLFDSESQIYLWDILIDIVVLLALYRYNERIREFLTDINSSIFLGIIIYLYVSIELANYYLSSDRRAVEVIQISLGLLVLQTFFAILVYAGMVHIQKDLLTRQEQEQQKLQLKLTETKRENTEIRNRELALKEQQLQIENAQLKEYSNYLDKNEDELRHFKHDYENLLNSLKISAEKGDSESVVKQLAEYTDTQIDEKALRKYKGVNHIHVEELKSIVITKLAKLYNEEIPYSFGCDVEIYNIPKSVNIFDIVRIIGITFDNAIEESQSLIKQTGNTDSAKVDAMYYQEDGNFEFRIRNRIAADTSLASDILSKDGYSTKKHHTGIGLANVKQIELKYEEYMLVNYGIENGWFNFELEIMPDNEGGIE</sequence>
<reference evidence="4" key="1">
    <citation type="journal article" date="2022" name="Microorganisms">
        <title>Antibiotic Susceptibility, Resistance Gene Determinants and Corresponding Genomic Regions in Lactobacillus amylovorus Isolates Derived from Wild Boars and Domestic Pigs.</title>
        <authorList>
            <person name="Moravkova M."/>
            <person name="Kostovova I."/>
            <person name="Kavanova K."/>
            <person name="Pechar R."/>
            <person name="Stanek S."/>
            <person name="Brychta A."/>
            <person name="Zeman M."/>
            <person name="Kubasova T."/>
        </authorList>
    </citation>
    <scope>NUCLEOTIDE SEQUENCE</scope>
    <source>
        <strain evidence="4">M356A</strain>
    </source>
</reference>
<dbReference type="PANTHER" id="PTHR40448">
    <property type="entry name" value="TWO-COMPONENT SENSOR HISTIDINE KINASE"/>
    <property type="match status" value="1"/>
</dbReference>
<feature type="transmembrane region" description="Helical" evidence="2">
    <location>
        <begin position="17"/>
        <end position="38"/>
    </location>
</feature>
<feature type="transmembrane region" description="Helical" evidence="2">
    <location>
        <begin position="50"/>
        <end position="68"/>
    </location>
</feature>
<proteinExistence type="predicted"/>
<keyword evidence="1" id="KW-0175">Coiled coil</keyword>
<accession>A0A9X3W8T1</accession>
<feature type="transmembrane region" description="Helical" evidence="2">
    <location>
        <begin position="133"/>
        <end position="152"/>
    </location>
</feature>
<name>A0A9X3W8T1_LACAM</name>
<dbReference type="InterPro" id="IPR036890">
    <property type="entry name" value="HATPase_C_sf"/>
</dbReference>
<keyword evidence="2" id="KW-0472">Membrane</keyword>
<evidence type="ECO:0000259" key="3">
    <source>
        <dbReference type="Pfam" id="PF14501"/>
    </source>
</evidence>
<protein>
    <submittedName>
        <fullName evidence="4">GHKL domain-containing protein</fullName>
    </submittedName>
</protein>
<dbReference type="PANTHER" id="PTHR40448:SF1">
    <property type="entry name" value="TWO-COMPONENT SENSOR HISTIDINE KINASE"/>
    <property type="match status" value="1"/>
</dbReference>
<dbReference type="GO" id="GO:0042802">
    <property type="term" value="F:identical protein binding"/>
    <property type="evidence" value="ECO:0007669"/>
    <property type="project" value="TreeGrafter"/>
</dbReference>
<reference evidence="4" key="2">
    <citation type="submission" date="2022-10" db="EMBL/GenBank/DDBJ databases">
        <authorList>
            <person name="Kostovova I."/>
            <person name="Moravkova M."/>
            <person name="Pechar R."/>
        </authorList>
    </citation>
    <scope>NUCLEOTIDE SEQUENCE</scope>
    <source>
        <strain evidence="4">M356A</strain>
    </source>
</reference>
<evidence type="ECO:0000313" key="4">
    <source>
        <dbReference type="EMBL" id="MDB6262255.1"/>
    </source>
</evidence>
<evidence type="ECO:0000256" key="2">
    <source>
        <dbReference type="SAM" id="Phobius"/>
    </source>
</evidence>
<feature type="domain" description="Sensor histidine kinase NatK-like C-terminal" evidence="3">
    <location>
        <begin position="372"/>
        <end position="483"/>
    </location>
</feature>
<dbReference type="InterPro" id="IPR032834">
    <property type="entry name" value="NatK-like_C"/>
</dbReference>
<dbReference type="Gene3D" id="3.30.565.10">
    <property type="entry name" value="Histidine kinase-like ATPase, C-terminal domain"/>
    <property type="match status" value="1"/>
</dbReference>
<gene>
    <name evidence="4" type="ORF">ODV15_06780</name>
</gene>
<feature type="coiled-coil region" evidence="1">
    <location>
        <begin position="224"/>
        <end position="294"/>
    </location>
</feature>
<organism evidence="4 5">
    <name type="scientific">Lactobacillus amylovorus</name>
    <dbReference type="NCBI Taxonomy" id="1604"/>
    <lineage>
        <taxon>Bacteria</taxon>
        <taxon>Bacillati</taxon>
        <taxon>Bacillota</taxon>
        <taxon>Bacilli</taxon>
        <taxon>Lactobacillales</taxon>
        <taxon>Lactobacillaceae</taxon>
        <taxon>Lactobacillus</taxon>
    </lineage>
</organism>
<dbReference type="AlphaFoldDB" id="A0A9X3W8T1"/>
<comment type="caution">
    <text evidence="4">The sequence shown here is derived from an EMBL/GenBank/DDBJ whole genome shotgun (WGS) entry which is preliminary data.</text>
</comment>
<dbReference type="Proteomes" id="UP001143700">
    <property type="component" value="Unassembled WGS sequence"/>
</dbReference>
<evidence type="ECO:0000313" key="5">
    <source>
        <dbReference type="Proteomes" id="UP001143700"/>
    </source>
</evidence>
<keyword evidence="2" id="KW-0812">Transmembrane</keyword>
<feature type="transmembrane region" description="Helical" evidence="2">
    <location>
        <begin position="164"/>
        <end position="185"/>
    </location>
</feature>
<keyword evidence="2" id="KW-1133">Transmembrane helix</keyword>